<evidence type="ECO:0000259" key="1">
    <source>
        <dbReference type="Pfam" id="PF04545"/>
    </source>
</evidence>
<dbReference type="AlphaFoldDB" id="D1AJN8"/>
<dbReference type="STRING" id="526218.Sterm_0057"/>
<keyword evidence="3" id="KW-1185">Reference proteome</keyword>
<sequence length="138" mass="16469">MKKQYKEYKVIDKDLSGFLLYDEKISDSFYEIEIEAIEDICDLKISDLKKIVCEKIEDGNFIDFIERLCRNRLLSIVPMLVLDKREFFVYDLFYKEKETQSEIGKKLGITRQSVNKIVKKINMKFENASGNIIEHYYK</sequence>
<evidence type="ECO:0000313" key="3">
    <source>
        <dbReference type="Proteomes" id="UP000000845"/>
    </source>
</evidence>
<evidence type="ECO:0000313" key="2">
    <source>
        <dbReference type="EMBL" id="ACZ06945.1"/>
    </source>
</evidence>
<dbReference type="eggNOG" id="COG1191">
    <property type="taxonomic scope" value="Bacteria"/>
</dbReference>
<reference evidence="2 3" key="2">
    <citation type="journal article" date="2010" name="Stand. Genomic Sci.">
        <title>Complete genome sequence of Sebaldella termitidis type strain (NCTC 11300).</title>
        <authorList>
            <person name="Harmon-Smith M."/>
            <person name="Celia L."/>
            <person name="Chertkov O."/>
            <person name="Lapidus A."/>
            <person name="Copeland A."/>
            <person name="Glavina Del Rio T."/>
            <person name="Nolan M."/>
            <person name="Lucas S."/>
            <person name="Tice H."/>
            <person name="Cheng J.F."/>
            <person name="Han C."/>
            <person name="Detter J.C."/>
            <person name="Bruce D."/>
            <person name="Goodwin L."/>
            <person name="Pitluck S."/>
            <person name="Pati A."/>
            <person name="Liolios K."/>
            <person name="Ivanova N."/>
            <person name="Mavromatis K."/>
            <person name="Mikhailova N."/>
            <person name="Chen A."/>
            <person name="Palaniappan K."/>
            <person name="Land M."/>
            <person name="Hauser L."/>
            <person name="Chang Y.J."/>
            <person name="Jeffries C.D."/>
            <person name="Brettin T."/>
            <person name="Goker M."/>
            <person name="Beck B."/>
            <person name="Bristow J."/>
            <person name="Eisen J.A."/>
            <person name="Markowitz V."/>
            <person name="Hugenholtz P."/>
            <person name="Kyrpides N.C."/>
            <person name="Klenk H.P."/>
            <person name="Chen F."/>
        </authorList>
    </citation>
    <scope>NUCLEOTIDE SEQUENCE [LARGE SCALE GENOMIC DNA]</scope>
    <source>
        <strain evidence="3">ATCC 33386 / NCTC 11300</strain>
    </source>
</reference>
<dbReference type="RefSeq" id="WP_012859545.1">
    <property type="nucleotide sequence ID" value="NC_013517.1"/>
</dbReference>
<dbReference type="GO" id="GO:0006352">
    <property type="term" value="P:DNA-templated transcription initiation"/>
    <property type="evidence" value="ECO:0007669"/>
    <property type="project" value="InterPro"/>
</dbReference>
<reference evidence="3" key="1">
    <citation type="submission" date="2009-09" db="EMBL/GenBank/DDBJ databases">
        <title>The complete chromosome of Sebaldella termitidis ATCC 33386.</title>
        <authorList>
            <consortium name="US DOE Joint Genome Institute (JGI-PGF)"/>
            <person name="Lucas S."/>
            <person name="Copeland A."/>
            <person name="Lapidus A."/>
            <person name="Glavina del Rio T."/>
            <person name="Dalin E."/>
            <person name="Tice H."/>
            <person name="Bruce D."/>
            <person name="Goodwin L."/>
            <person name="Pitluck S."/>
            <person name="Kyrpides N."/>
            <person name="Mavromatis K."/>
            <person name="Ivanova N."/>
            <person name="Mikhailova N."/>
            <person name="Sims D."/>
            <person name="Meincke L."/>
            <person name="Brettin T."/>
            <person name="Detter J.C."/>
            <person name="Han C."/>
            <person name="Larimer F."/>
            <person name="Land M."/>
            <person name="Hauser L."/>
            <person name="Markowitz V."/>
            <person name="Cheng J.F."/>
            <person name="Hugenholtz P."/>
            <person name="Woyke T."/>
            <person name="Wu D."/>
            <person name="Eisen J.A."/>
        </authorList>
    </citation>
    <scope>NUCLEOTIDE SEQUENCE [LARGE SCALE GENOMIC DNA]</scope>
    <source>
        <strain evidence="3">ATCC 33386 / NCTC 11300</strain>
    </source>
</reference>
<dbReference type="Proteomes" id="UP000000845">
    <property type="component" value="Chromosome"/>
</dbReference>
<protein>
    <recommendedName>
        <fullName evidence="1">RNA polymerase sigma-70 region 4 domain-containing protein</fullName>
    </recommendedName>
</protein>
<dbReference type="InterPro" id="IPR013324">
    <property type="entry name" value="RNA_pol_sigma_r3/r4-like"/>
</dbReference>
<dbReference type="InterPro" id="IPR007630">
    <property type="entry name" value="RNA_pol_sigma70_r4"/>
</dbReference>
<dbReference type="GO" id="GO:0003700">
    <property type="term" value="F:DNA-binding transcription factor activity"/>
    <property type="evidence" value="ECO:0007669"/>
    <property type="project" value="InterPro"/>
</dbReference>
<dbReference type="HOGENOM" id="CLU_1853831_0_0_0"/>
<dbReference type="EMBL" id="CP001739">
    <property type="protein sequence ID" value="ACZ06945.1"/>
    <property type="molecule type" value="Genomic_DNA"/>
</dbReference>
<dbReference type="SUPFAM" id="SSF88659">
    <property type="entry name" value="Sigma3 and sigma4 domains of RNA polymerase sigma factors"/>
    <property type="match status" value="1"/>
</dbReference>
<dbReference type="Gene3D" id="1.10.10.60">
    <property type="entry name" value="Homeodomain-like"/>
    <property type="match status" value="1"/>
</dbReference>
<feature type="domain" description="RNA polymerase sigma-70 region 4" evidence="1">
    <location>
        <begin position="89"/>
        <end position="121"/>
    </location>
</feature>
<organism evidence="2 3">
    <name type="scientific">Sebaldella termitidis (strain ATCC 33386 / NCTC 11300)</name>
    <dbReference type="NCBI Taxonomy" id="526218"/>
    <lineage>
        <taxon>Bacteria</taxon>
        <taxon>Fusobacteriati</taxon>
        <taxon>Fusobacteriota</taxon>
        <taxon>Fusobacteriia</taxon>
        <taxon>Fusobacteriales</taxon>
        <taxon>Leptotrichiaceae</taxon>
        <taxon>Sebaldella</taxon>
    </lineage>
</organism>
<accession>D1AJN8</accession>
<dbReference type="Pfam" id="PF04545">
    <property type="entry name" value="Sigma70_r4"/>
    <property type="match status" value="1"/>
</dbReference>
<proteinExistence type="predicted"/>
<gene>
    <name evidence="2" type="ordered locus">Sterm_0057</name>
</gene>
<dbReference type="KEGG" id="str:Sterm_0057"/>
<name>D1AJN8_SEBTE</name>